<protein>
    <submittedName>
        <fullName evidence="1">Uncharacterized protein</fullName>
    </submittedName>
</protein>
<reference evidence="1" key="1">
    <citation type="journal article" date="2015" name="Nature">
        <title>Complex archaea that bridge the gap between prokaryotes and eukaryotes.</title>
        <authorList>
            <person name="Spang A."/>
            <person name="Saw J.H."/>
            <person name="Jorgensen S.L."/>
            <person name="Zaremba-Niedzwiedzka K."/>
            <person name="Martijn J."/>
            <person name="Lind A.E."/>
            <person name="van Eijk R."/>
            <person name="Schleper C."/>
            <person name="Guy L."/>
            <person name="Ettema T.J."/>
        </authorList>
    </citation>
    <scope>NUCLEOTIDE SEQUENCE</scope>
</reference>
<evidence type="ECO:0000313" key="1">
    <source>
        <dbReference type="EMBL" id="KKN66046.1"/>
    </source>
</evidence>
<gene>
    <name evidence="1" type="ORF">LCGC14_0475240</name>
</gene>
<proteinExistence type="predicted"/>
<comment type="caution">
    <text evidence="1">The sequence shown here is derived from an EMBL/GenBank/DDBJ whole genome shotgun (WGS) entry which is preliminary data.</text>
</comment>
<organism evidence="1">
    <name type="scientific">marine sediment metagenome</name>
    <dbReference type="NCBI Taxonomy" id="412755"/>
    <lineage>
        <taxon>unclassified sequences</taxon>
        <taxon>metagenomes</taxon>
        <taxon>ecological metagenomes</taxon>
    </lineage>
</organism>
<dbReference type="EMBL" id="LAZR01000511">
    <property type="protein sequence ID" value="KKN66046.1"/>
    <property type="molecule type" value="Genomic_DNA"/>
</dbReference>
<dbReference type="AlphaFoldDB" id="A0A0F9UXT1"/>
<name>A0A0F9UXT1_9ZZZZ</name>
<accession>A0A0F9UXT1</accession>
<sequence>MKIDPEDILVKNAVTCTICQSPADRLKCGLFICQKNPNHVGDGVMGIFTDID</sequence>